<proteinExistence type="predicted"/>
<name>A0ABT7CUF6_9BACT</name>
<evidence type="ECO:0000313" key="1">
    <source>
        <dbReference type="EMBL" id="MDJ1497350.1"/>
    </source>
</evidence>
<dbReference type="Proteomes" id="UP001228581">
    <property type="component" value="Unassembled WGS sequence"/>
</dbReference>
<dbReference type="EMBL" id="JASJOT010000031">
    <property type="protein sequence ID" value="MDJ1497350.1"/>
    <property type="molecule type" value="Genomic_DNA"/>
</dbReference>
<accession>A0ABT7CUF6</accession>
<comment type="caution">
    <text evidence="1">The sequence shown here is derived from an EMBL/GenBank/DDBJ whole genome shotgun (WGS) entry which is preliminary data.</text>
</comment>
<sequence length="172" mass="20076">MNLLILLHCLLTVNFITNPVDTTTSYFTQKKCFFSDQSHADTFCLQMIVNSTDYENAKVYFYIKDYKGKRIFADTLKGLSLYTYSAQTNEENPGLTKEKLLNGFYDFFNKEQFSKPPIEKDVEYAEDDELVDRQTWETIQNNPNQVAFTYTILEESIVSIVYIKAARKVVKF</sequence>
<reference evidence="1 2" key="1">
    <citation type="submission" date="2023-05" db="EMBL/GenBank/DDBJ databases">
        <authorList>
            <person name="Zhang X."/>
        </authorList>
    </citation>
    <scope>NUCLEOTIDE SEQUENCE [LARGE SCALE GENOMIC DNA]</scope>
    <source>
        <strain evidence="1 2">DM2B3-1</strain>
    </source>
</reference>
<protein>
    <submittedName>
        <fullName evidence="1">Uncharacterized protein</fullName>
    </submittedName>
</protein>
<evidence type="ECO:0000313" key="2">
    <source>
        <dbReference type="Proteomes" id="UP001228581"/>
    </source>
</evidence>
<gene>
    <name evidence="1" type="ORF">QNI19_30710</name>
</gene>
<keyword evidence="2" id="KW-1185">Reference proteome</keyword>
<dbReference type="RefSeq" id="WP_314002879.1">
    <property type="nucleotide sequence ID" value="NZ_JASJOR010000009.1"/>
</dbReference>
<organism evidence="1 2">
    <name type="scientific">Xanthocytophaga flava</name>
    <dbReference type="NCBI Taxonomy" id="3048013"/>
    <lineage>
        <taxon>Bacteria</taxon>
        <taxon>Pseudomonadati</taxon>
        <taxon>Bacteroidota</taxon>
        <taxon>Cytophagia</taxon>
        <taxon>Cytophagales</taxon>
        <taxon>Rhodocytophagaceae</taxon>
        <taxon>Xanthocytophaga</taxon>
    </lineage>
</organism>